<evidence type="ECO:0000256" key="4">
    <source>
        <dbReference type="ARBA" id="ARBA00022475"/>
    </source>
</evidence>
<keyword evidence="6 15" id="KW-0349">Heme</keyword>
<keyword evidence="13" id="KW-0325">Glycoprotein</keyword>
<dbReference type="GO" id="GO:0005576">
    <property type="term" value="C:extracellular region"/>
    <property type="evidence" value="ECO:0007669"/>
    <property type="project" value="UniProtKB-SubCell"/>
</dbReference>
<comment type="similarity">
    <text evidence="3">Belongs to the RBT5 family.</text>
</comment>
<protein>
    <recommendedName>
        <fullName evidence="18">CFEM domain-containing protein</fullName>
    </recommendedName>
</protein>
<keyword evidence="4" id="KW-1003">Cell membrane</keyword>
<name>A0A9P7YZA1_9HELO</name>
<feature type="disulfide bond" evidence="15">
    <location>
        <begin position="54"/>
        <end position="87"/>
    </location>
</feature>
<evidence type="ECO:0000256" key="8">
    <source>
        <dbReference type="ARBA" id="ARBA00022723"/>
    </source>
</evidence>
<dbReference type="PANTHER" id="PTHR37928">
    <property type="entry name" value="CFEM DOMAIN PROTEIN (AFU_ORTHOLOGUE AFUA_6G14090)"/>
    <property type="match status" value="1"/>
</dbReference>
<keyword evidence="10 15" id="KW-0408">Iron</keyword>
<accession>A0A9P7YZA1</accession>
<feature type="binding site" description="axial binding residue" evidence="15">
    <location>
        <position position="49"/>
    </location>
    <ligand>
        <name>heme</name>
        <dbReference type="ChEBI" id="CHEBI:30413"/>
    </ligand>
    <ligandPart>
        <name>Fe</name>
        <dbReference type="ChEBI" id="CHEBI:18248"/>
    </ligandPart>
</feature>
<feature type="domain" description="CFEM" evidence="18">
    <location>
        <begin position="1"/>
        <end position="115"/>
    </location>
</feature>
<dbReference type="OrthoDB" id="3065412at2759"/>
<keyword evidence="8 15" id="KW-0479">Metal-binding</keyword>
<keyword evidence="11" id="KW-0472">Membrane</keyword>
<feature type="chain" id="PRO_5040463244" description="CFEM domain-containing protein" evidence="17">
    <location>
        <begin position="20"/>
        <end position="184"/>
    </location>
</feature>
<evidence type="ECO:0000256" key="11">
    <source>
        <dbReference type="ARBA" id="ARBA00023136"/>
    </source>
</evidence>
<keyword evidence="20" id="KW-1185">Reference proteome</keyword>
<evidence type="ECO:0000256" key="3">
    <source>
        <dbReference type="ARBA" id="ARBA00010031"/>
    </source>
</evidence>
<comment type="caution">
    <text evidence="19">The sequence shown here is derived from an EMBL/GenBank/DDBJ whole genome shotgun (WGS) entry which is preliminary data.</text>
</comment>
<feature type="disulfide bond" evidence="15">
    <location>
        <begin position="45"/>
        <end position="52"/>
    </location>
</feature>
<gene>
    <name evidence="19" type="ORF">BJ878DRAFT_175417</name>
</gene>
<dbReference type="AlphaFoldDB" id="A0A9P7YZA1"/>
<dbReference type="InterPro" id="IPR051735">
    <property type="entry name" value="CFEM_domain"/>
</dbReference>
<evidence type="ECO:0000259" key="18">
    <source>
        <dbReference type="PROSITE" id="PS52012"/>
    </source>
</evidence>
<evidence type="ECO:0000256" key="17">
    <source>
        <dbReference type="SAM" id="SignalP"/>
    </source>
</evidence>
<dbReference type="GO" id="GO:0005886">
    <property type="term" value="C:plasma membrane"/>
    <property type="evidence" value="ECO:0007669"/>
    <property type="project" value="UniProtKB-SubCell"/>
</dbReference>
<proteinExistence type="inferred from homology"/>
<dbReference type="SMART" id="SM00747">
    <property type="entry name" value="CFEM"/>
    <property type="match status" value="1"/>
</dbReference>
<evidence type="ECO:0000256" key="7">
    <source>
        <dbReference type="ARBA" id="ARBA00022622"/>
    </source>
</evidence>
<dbReference type="GO" id="GO:0098552">
    <property type="term" value="C:side of membrane"/>
    <property type="evidence" value="ECO:0007669"/>
    <property type="project" value="UniProtKB-KW"/>
</dbReference>
<dbReference type="PROSITE" id="PS52012">
    <property type="entry name" value="CFEM"/>
    <property type="match status" value="1"/>
</dbReference>
<keyword evidence="7" id="KW-0336">GPI-anchor</keyword>
<evidence type="ECO:0000256" key="16">
    <source>
        <dbReference type="SAM" id="MobiDB-lite"/>
    </source>
</evidence>
<dbReference type="Proteomes" id="UP000887226">
    <property type="component" value="Unassembled WGS sequence"/>
</dbReference>
<evidence type="ECO:0000256" key="12">
    <source>
        <dbReference type="ARBA" id="ARBA00023157"/>
    </source>
</evidence>
<dbReference type="Pfam" id="PF05730">
    <property type="entry name" value="CFEM"/>
    <property type="match status" value="1"/>
</dbReference>
<evidence type="ECO:0000256" key="14">
    <source>
        <dbReference type="ARBA" id="ARBA00023288"/>
    </source>
</evidence>
<evidence type="ECO:0000256" key="6">
    <source>
        <dbReference type="ARBA" id="ARBA00022617"/>
    </source>
</evidence>
<keyword evidence="9 17" id="KW-0732">Signal</keyword>
<evidence type="ECO:0000256" key="15">
    <source>
        <dbReference type="PROSITE-ProRule" id="PRU01356"/>
    </source>
</evidence>
<dbReference type="PANTHER" id="PTHR37928:SF2">
    <property type="entry name" value="GPI ANCHORED CFEM DOMAIN PROTEIN (AFU_ORTHOLOGUE AFUA_6G10580)"/>
    <property type="match status" value="1"/>
</dbReference>
<keyword evidence="5" id="KW-0964">Secreted</keyword>
<comment type="caution">
    <text evidence="15">Lacks conserved residue(s) required for the propagation of feature annotation.</text>
</comment>
<comment type="subcellular location">
    <subcellularLocation>
        <location evidence="1">Cell membrane</location>
        <topology evidence="1">Lipid-anchor</topology>
        <topology evidence="1">GPI-anchor</topology>
    </subcellularLocation>
    <subcellularLocation>
        <location evidence="2">Secreted</location>
    </subcellularLocation>
</comment>
<evidence type="ECO:0000256" key="10">
    <source>
        <dbReference type="ARBA" id="ARBA00023004"/>
    </source>
</evidence>
<evidence type="ECO:0000256" key="1">
    <source>
        <dbReference type="ARBA" id="ARBA00004609"/>
    </source>
</evidence>
<dbReference type="InterPro" id="IPR008427">
    <property type="entry name" value="Extracellular_membr_CFEM_dom"/>
</dbReference>
<organism evidence="19 20">
    <name type="scientific">Calycina marina</name>
    <dbReference type="NCBI Taxonomy" id="1763456"/>
    <lineage>
        <taxon>Eukaryota</taxon>
        <taxon>Fungi</taxon>
        <taxon>Dikarya</taxon>
        <taxon>Ascomycota</taxon>
        <taxon>Pezizomycotina</taxon>
        <taxon>Leotiomycetes</taxon>
        <taxon>Helotiales</taxon>
        <taxon>Pezizellaceae</taxon>
        <taxon>Calycina</taxon>
    </lineage>
</organism>
<evidence type="ECO:0000256" key="9">
    <source>
        <dbReference type="ARBA" id="ARBA00022729"/>
    </source>
</evidence>
<dbReference type="GO" id="GO:0046872">
    <property type="term" value="F:metal ion binding"/>
    <property type="evidence" value="ECO:0007669"/>
    <property type="project" value="UniProtKB-UniRule"/>
</dbReference>
<feature type="signal peptide" evidence="17">
    <location>
        <begin position="1"/>
        <end position="19"/>
    </location>
</feature>
<feature type="region of interest" description="Disordered" evidence="16">
    <location>
        <begin position="107"/>
        <end position="161"/>
    </location>
</feature>
<keyword evidence="12 15" id="KW-1015">Disulfide bond</keyword>
<evidence type="ECO:0000256" key="13">
    <source>
        <dbReference type="ARBA" id="ARBA00023180"/>
    </source>
</evidence>
<keyword evidence="14" id="KW-0449">Lipoprotein</keyword>
<evidence type="ECO:0000313" key="20">
    <source>
        <dbReference type="Proteomes" id="UP000887226"/>
    </source>
</evidence>
<sequence length="184" mass="17474">MKATFLAAAFAAITSVCTAQAPAGLPSCAQGCVVKFTSGSSIGNCQSSDAKCICSSSSFLGDISCCLTSVCSADDQQTAIDYAVSFCKISGVTGLPTAVVCSSSTAGGTSASSTSDAASSGTTSAPGSSSTSDHSTITSSPTSAAAVSTTSSTSSTTTPNAGSANINAVGVGAGLGILAFVALL</sequence>
<reference evidence="19" key="1">
    <citation type="journal article" date="2021" name="IMA Fungus">
        <title>Genomic characterization of three marine fungi, including Emericellopsis atlantica sp. nov. with signatures of a generalist lifestyle and marine biomass degradation.</title>
        <authorList>
            <person name="Hagestad O.C."/>
            <person name="Hou L."/>
            <person name="Andersen J.H."/>
            <person name="Hansen E.H."/>
            <person name="Altermark B."/>
            <person name="Li C."/>
            <person name="Kuhnert E."/>
            <person name="Cox R.J."/>
            <person name="Crous P.W."/>
            <person name="Spatafora J.W."/>
            <person name="Lail K."/>
            <person name="Amirebrahimi M."/>
            <person name="Lipzen A."/>
            <person name="Pangilinan J."/>
            <person name="Andreopoulos W."/>
            <person name="Hayes R.D."/>
            <person name="Ng V."/>
            <person name="Grigoriev I.V."/>
            <person name="Jackson S.A."/>
            <person name="Sutton T.D.S."/>
            <person name="Dobson A.D.W."/>
            <person name="Rama T."/>
        </authorList>
    </citation>
    <scope>NUCLEOTIDE SEQUENCE</scope>
    <source>
        <strain evidence="19">TRa3180A</strain>
    </source>
</reference>
<evidence type="ECO:0000313" key="19">
    <source>
        <dbReference type="EMBL" id="KAG9242381.1"/>
    </source>
</evidence>
<evidence type="ECO:0000256" key="5">
    <source>
        <dbReference type="ARBA" id="ARBA00022525"/>
    </source>
</evidence>
<evidence type="ECO:0000256" key="2">
    <source>
        <dbReference type="ARBA" id="ARBA00004613"/>
    </source>
</evidence>
<dbReference type="EMBL" id="MU254079">
    <property type="protein sequence ID" value="KAG9242381.1"/>
    <property type="molecule type" value="Genomic_DNA"/>
</dbReference>